<keyword evidence="4" id="KW-0238">DNA-binding</keyword>
<proteinExistence type="inferred from homology"/>
<evidence type="ECO:0000256" key="4">
    <source>
        <dbReference type="ARBA" id="ARBA00023125"/>
    </source>
</evidence>
<reference evidence="8" key="2">
    <citation type="submission" date="2025-09" db="UniProtKB">
        <authorList>
            <consortium name="Ensembl"/>
        </authorList>
    </citation>
    <scope>IDENTIFICATION</scope>
</reference>
<keyword evidence="9" id="KW-1185">Reference proteome</keyword>
<feature type="domain" description="ORC6 second cyclin-like" evidence="7">
    <location>
        <begin position="66"/>
        <end position="145"/>
    </location>
</feature>
<dbReference type="GO" id="GO:0006270">
    <property type="term" value="P:DNA replication initiation"/>
    <property type="evidence" value="ECO:0007669"/>
    <property type="project" value="TreeGrafter"/>
</dbReference>
<keyword evidence="5" id="KW-0539">Nucleus</keyword>
<dbReference type="InterPro" id="IPR020529">
    <property type="entry name" value="ORC6_met/pln"/>
</dbReference>
<dbReference type="CDD" id="cd11583">
    <property type="entry name" value="Orc6_mid"/>
    <property type="match status" value="1"/>
</dbReference>
<evidence type="ECO:0000256" key="5">
    <source>
        <dbReference type="ARBA" id="ARBA00023242"/>
    </source>
</evidence>
<dbReference type="PANTHER" id="PTHR13394">
    <property type="entry name" value="ORIGIN RECOGNITION COMPLEX SUBUNIT 6"/>
    <property type="match status" value="1"/>
</dbReference>
<dbReference type="InterPro" id="IPR054113">
    <property type="entry name" value="ORC6_cyclin-like_2nd"/>
</dbReference>
<accession>A0A8C4QG93</accession>
<evidence type="ECO:0000256" key="2">
    <source>
        <dbReference type="ARBA" id="ARBA00010840"/>
    </source>
</evidence>
<dbReference type="AlphaFoldDB" id="A0A8C4QG93"/>
<comment type="subcellular location">
    <subcellularLocation>
        <location evidence="1">Nucleus</location>
    </subcellularLocation>
</comment>
<dbReference type="Pfam" id="PF21913">
    <property type="entry name" value="ORC6_2nd"/>
    <property type="match status" value="1"/>
</dbReference>
<dbReference type="GO" id="GO:0005664">
    <property type="term" value="C:nuclear origin of replication recognition complex"/>
    <property type="evidence" value="ECO:0007669"/>
    <property type="project" value="InterPro"/>
</dbReference>
<dbReference type="Pfam" id="PF05460">
    <property type="entry name" value="ORC6"/>
    <property type="match status" value="1"/>
</dbReference>
<reference evidence="8" key="1">
    <citation type="submission" date="2025-08" db="UniProtKB">
        <authorList>
            <consortium name="Ensembl"/>
        </authorList>
    </citation>
    <scope>IDENTIFICATION</scope>
</reference>
<dbReference type="GeneTree" id="ENSGT00390000007370"/>
<name>A0A8C4QG93_EPTBU</name>
<evidence type="ECO:0000259" key="6">
    <source>
        <dbReference type="Pfam" id="PF05460"/>
    </source>
</evidence>
<sequence>MVSVRGAGLALTGSARAALCVDLAAQALRIPLTTISAARLSGLSPKAYASSRRSFETVLGLSSFPTLQELATRFGCVDVARSPRYETSLTAVQAAGIDLSQPLFLIAALATACRQQKVKVSRTQLLAVAGVRPAIFDRLCVQMDRVSSATVGADSINLNKY</sequence>
<comment type="similarity">
    <text evidence="2">Belongs to the ORC6 family.</text>
</comment>
<dbReference type="Ensembl" id="ENSEBUT00000015105.1">
    <property type="protein sequence ID" value="ENSEBUP00000014528.1"/>
    <property type="gene ID" value="ENSEBUG00000009154.1"/>
</dbReference>
<evidence type="ECO:0000259" key="7">
    <source>
        <dbReference type="Pfam" id="PF21913"/>
    </source>
</evidence>
<dbReference type="OMA" id="ACMELAC"/>
<evidence type="ECO:0000313" key="9">
    <source>
        <dbReference type="Proteomes" id="UP000694388"/>
    </source>
</evidence>
<dbReference type="Proteomes" id="UP000694388">
    <property type="component" value="Unplaced"/>
</dbReference>
<dbReference type="PANTHER" id="PTHR13394:SF0">
    <property type="entry name" value="ORIGIN RECOGNITION COMPLEX SUBUNIT 6"/>
    <property type="match status" value="1"/>
</dbReference>
<evidence type="ECO:0008006" key="10">
    <source>
        <dbReference type="Google" id="ProtNLM"/>
    </source>
</evidence>
<evidence type="ECO:0000256" key="1">
    <source>
        <dbReference type="ARBA" id="ARBA00004123"/>
    </source>
</evidence>
<keyword evidence="3" id="KW-0235">DNA replication</keyword>
<dbReference type="Gene3D" id="1.10.472.10">
    <property type="entry name" value="Cyclin-like"/>
    <property type="match status" value="1"/>
</dbReference>
<evidence type="ECO:0000313" key="8">
    <source>
        <dbReference type="Ensembl" id="ENSEBUP00000014528.1"/>
    </source>
</evidence>
<evidence type="ECO:0000256" key="3">
    <source>
        <dbReference type="ARBA" id="ARBA00022705"/>
    </source>
</evidence>
<feature type="domain" description="ORC6 first cyclin-like" evidence="6">
    <location>
        <begin position="12"/>
        <end position="62"/>
    </location>
</feature>
<protein>
    <recommendedName>
        <fullName evidence="10">Origin recognition complex subunit 6</fullName>
    </recommendedName>
</protein>
<dbReference type="InterPro" id="IPR008721">
    <property type="entry name" value="ORC6_cyclin_first"/>
</dbReference>
<organism evidence="8 9">
    <name type="scientific">Eptatretus burgeri</name>
    <name type="common">Inshore hagfish</name>
    <dbReference type="NCBI Taxonomy" id="7764"/>
    <lineage>
        <taxon>Eukaryota</taxon>
        <taxon>Metazoa</taxon>
        <taxon>Chordata</taxon>
        <taxon>Craniata</taxon>
        <taxon>Vertebrata</taxon>
        <taxon>Cyclostomata</taxon>
        <taxon>Myxini</taxon>
        <taxon>Myxiniformes</taxon>
        <taxon>Myxinidae</taxon>
        <taxon>Eptatretinae</taxon>
        <taxon>Eptatretus</taxon>
    </lineage>
</organism>
<dbReference type="GO" id="GO:0003677">
    <property type="term" value="F:DNA binding"/>
    <property type="evidence" value="ECO:0007669"/>
    <property type="project" value="UniProtKB-KW"/>
</dbReference>